<dbReference type="Proteomes" id="UP000887580">
    <property type="component" value="Unplaced"/>
</dbReference>
<protein>
    <submittedName>
        <fullName evidence="2">snRNA-activating protein complex subunit 4</fullName>
    </submittedName>
</protein>
<accession>A0AC35F4G3</accession>
<proteinExistence type="predicted"/>
<evidence type="ECO:0000313" key="2">
    <source>
        <dbReference type="WBParaSite" id="PS1159_v2.g13760.t1"/>
    </source>
</evidence>
<reference evidence="2" key="1">
    <citation type="submission" date="2022-11" db="UniProtKB">
        <authorList>
            <consortium name="WormBaseParasite"/>
        </authorList>
    </citation>
    <scope>IDENTIFICATION</scope>
</reference>
<sequence length="1272" mass="149382">MDANHDFDNFFGSDDDDEHEAELIDAIQVTNYPPNYQRSAVELRGLPSSHNNGASNNAEDDYIELDDVEYDSEGEEEDDDEDDEFEEELIIDDELRQLAKDTSHVPEYDLAALIAYNASYLEIIESLIAKTDRALDENRDAQEEIHERLSNKEEDQRPYTVTVGLYAKPYFKDKYGMPPPMNSETLELTKNHQLSTLIKDDHMWKQDEIRRLRRGVREQLMRQMNLRLESRKALVEDKIKNYNATNTEIELDLWRQEIETLQRKIIYNSTKSDAEIFTGDYSKISWQEISIKFFNGLRSPKACEMKWLNEERPEINKSPWTPEEDEKLREISTLALSNWSFISHELGTKRSEFQCFCRLKEIELKIFHERVIWTNEEDDKLVSIVYAFNNLESIPWEKIAKLMGNRQASDCRKRFQYSLQSSIHMGRWTYAEDMFLLDAINRYGPYEWERISSCVPGRSAPQCRSRFNNVLTVNRNVQQYTVEEDEIILTCVKLFGRGKWSEICQLLSHRYPTDVRSRFKTFLNRKIKNLEPYDEINYRNSIWNQFSKRQDILTRFQAYEASGPEKPDENVAKRFGIGDFIINSKFGEIQPISSVVEEKKSKFGNIHIYSSGILRRRPISVEEYRAHRFHKLYNTVPENTRNRLDEFLSEMDERRKNREIEYEKASKGDLLEELEKKFRQEDIERVKKLMDEAIIVTQSDIELIKRGRLPRIRIRRDYRKRRGKKLKAVDLTKLTQVKTEEDFRQKCEIVREMHLTPQIADYLKIPLEKIYRKDGTRRRISELVLMEDINSQKYWITERDATIFNVILNLNKHLITKSMYMYEKKFRHTSTKRSSDFLRNELMFTEVPAVYEESKEESAPLEAYVKLISNVLQPCRGTLTALHQYRIRGRELCTSMASQYFDPLDENGYPEAYTQFTNQRLDIELPNRIKNSVDYLLLRARMFKMFFLPMLLQYGQSTKEAQQKIREEIYLRNLRRSRERIFEETNNPNLGVSIFDDDALIIGRVSTVAEKEMPQICKRLVSQSNHIDDSIDSLMTKISQAPSTSKRRGRPKKDAIDEKLLAWKKPSIPISLQLPSMKNDNNKSVETSMMDSQPSTSSAATPSSSIPTSAPKKRGRKRKAEVFERINDPISMQNSITSLVESSISRSSPPSTSLNPLDDIEVVALRPEAANDKRTLSEIGAYQPRWVKKKRQEINREQTDGELTLADLLFVRGKKTRALTGLYNQQHSQMIYESIQPWLKGSEAQNEEEEQKEEEEMNEDEQVLQRIKNEMG</sequence>
<name>A0AC35F4G3_9BILA</name>
<organism evidence="1 2">
    <name type="scientific">Panagrolaimus sp. PS1159</name>
    <dbReference type="NCBI Taxonomy" id="55785"/>
    <lineage>
        <taxon>Eukaryota</taxon>
        <taxon>Metazoa</taxon>
        <taxon>Ecdysozoa</taxon>
        <taxon>Nematoda</taxon>
        <taxon>Chromadorea</taxon>
        <taxon>Rhabditida</taxon>
        <taxon>Tylenchina</taxon>
        <taxon>Panagrolaimomorpha</taxon>
        <taxon>Panagrolaimoidea</taxon>
        <taxon>Panagrolaimidae</taxon>
        <taxon>Panagrolaimus</taxon>
    </lineage>
</organism>
<dbReference type="WBParaSite" id="PS1159_v2.g13760.t1">
    <property type="protein sequence ID" value="PS1159_v2.g13760.t1"/>
    <property type="gene ID" value="PS1159_v2.g13760"/>
</dbReference>
<evidence type="ECO:0000313" key="1">
    <source>
        <dbReference type="Proteomes" id="UP000887580"/>
    </source>
</evidence>